<dbReference type="InterPro" id="IPR002195">
    <property type="entry name" value="Dihydroorotase_CS"/>
</dbReference>
<dbReference type="GO" id="GO:0008270">
    <property type="term" value="F:zinc ion binding"/>
    <property type="evidence" value="ECO:0007669"/>
    <property type="project" value="InterPro"/>
</dbReference>
<dbReference type="GO" id="GO:0050897">
    <property type="term" value="F:cobalt ion binding"/>
    <property type="evidence" value="ECO:0007669"/>
    <property type="project" value="InterPro"/>
</dbReference>
<comment type="subunit">
    <text evidence="4">Homotetramer.</text>
</comment>
<dbReference type="GO" id="GO:0004038">
    <property type="term" value="F:allantoinase activity"/>
    <property type="evidence" value="ECO:0007669"/>
    <property type="project" value="InterPro"/>
</dbReference>
<dbReference type="Proteomes" id="UP000319671">
    <property type="component" value="Unassembled WGS sequence"/>
</dbReference>
<dbReference type="GO" id="GO:0000256">
    <property type="term" value="P:allantoin catabolic process"/>
    <property type="evidence" value="ECO:0007669"/>
    <property type="project" value="InterPro"/>
</dbReference>
<dbReference type="RefSeq" id="WP_144563316.1">
    <property type="nucleotide sequence ID" value="NZ_VIVN01000003.1"/>
</dbReference>
<evidence type="ECO:0000256" key="5">
    <source>
        <dbReference type="ARBA" id="ARBA00022723"/>
    </source>
</evidence>
<accession>A0A561DNF1</accession>
<dbReference type="EMBL" id="VIVN01000003">
    <property type="protein sequence ID" value="TWE04891.1"/>
    <property type="molecule type" value="Genomic_DNA"/>
</dbReference>
<comment type="function">
    <text evidence="2">Catalyzes the reversible cyclization of carbamoyl aspartate to dihydroorotate.</text>
</comment>
<evidence type="ECO:0000256" key="2">
    <source>
        <dbReference type="ARBA" id="ARBA00002368"/>
    </source>
</evidence>
<evidence type="ECO:0000256" key="7">
    <source>
        <dbReference type="ARBA" id="ARBA00022833"/>
    </source>
</evidence>
<dbReference type="Pfam" id="PF01979">
    <property type="entry name" value="Amidohydro_1"/>
    <property type="match status" value="1"/>
</dbReference>
<evidence type="ECO:0000313" key="10">
    <source>
        <dbReference type="Proteomes" id="UP000319671"/>
    </source>
</evidence>
<feature type="domain" description="Amidohydrolase-related" evidence="8">
    <location>
        <begin position="68"/>
        <end position="449"/>
    </location>
</feature>
<dbReference type="InterPro" id="IPR017593">
    <property type="entry name" value="Allantoinase"/>
</dbReference>
<keyword evidence="10" id="KW-1185">Reference proteome</keyword>
<evidence type="ECO:0000256" key="1">
    <source>
        <dbReference type="ARBA" id="ARBA00001947"/>
    </source>
</evidence>
<dbReference type="NCBIfam" id="TIGR03178">
    <property type="entry name" value="allantoinase"/>
    <property type="match status" value="1"/>
</dbReference>
<reference evidence="9 10" key="1">
    <citation type="submission" date="2019-06" db="EMBL/GenBank/DDBJ databases">
        <title>Sorghum-associated microbial communities from plants grown in Nebraska, USA.</title>
        <authorList>
            <person name="Schachtman D."/>
        </authorList>
    </citation>
    <scope>NUCLEOTIDE SEQUENCE [LARGE SCALE GENOMIC DNA]</scope>
    <source>
        <strain evidence="9 10">2482</strain>
    </source>
</reference>
<keyword evidence="7" id="KW-0862">Zinc</keyword>
<name>A0A561DNF1_9BACI</name>
<keyword evidence="5" id="KW-0479">Metal-binding</keyword>
<dbReference type="Gene3D" id="3.20.20.140">
    <property type="entry name" value="Metal-dependent hydrolases"/>
    <property type="match status" value="1"/>
</dbReference>
<comment type="similarity">
    <text evidence="3">Belongs to the metallo-dependent hydrolases superfamily. DHOase family. Class I DHOase subfamily.</text>
</comment>
<comment type="caution">
    <text evidence="9">The sequence shown here is derived from an EMBL/GenBank/DDBJ whole genome shotgun (WGS) entry which is preliminary data.</text>
</comment>
<dbReference type="InterPro" id="IPR006680">
    <property type="entry name" value="Amidohydro-rel"/>
</dbReference>
<evidence type="ECO:0000256" key="4">
    <source>
        <dbReference type="ARBA" id="ARBA00011881"/>
    </source>
</evidence>
<organism evidence="9 10">
    <name type="scientific">Neobacillus bataviensis</name>
    <dbReference type="NCBI Taxonomy" id="220685"/>
    <lineage>
        <taxon>Bacteria</taxon>
        <taxon>Bacillati</taxon>
        <taxon>Bacillota</taxon>
        <taxon>Bacilli</taxon>
        <taxon>Bacillales</taxon>
        <taxon>Bacillaceae</taxon>
        <taxon>Neobacillus</taxon>
    </lineage>
</organism>
<dbReference type="PROSITE" id="PS00482">
    <property type="entry name" value="DIHYDROOROTASE_1"/>
    <property type="match status" value="1"/>
</dbReference>
<dbReference type="PANTHER" id="PTHR43668">
    <property type="entry name" value="ALLANTOINASE"/>
    <property type="match status" value="1"/>
</dbReference>
<dbReference type="SUPFAM" id="SSF51556">
    <property type="entry name" value="Metallo-dependent hydrolases"/>
    <property type="match status" value="1"/>
</dbReference>
<dbReference type="GO" id="GO:0006145">
    <property type="term" value="P:purine nucleobase catabolic process"/>
    <property type="evidence" value="ECO:0007669"/>
    <property type="project" value="TreeGrafter"/>
</dbReference>
<dbReference type="PANTHER" id="PTHR43668:SF4">
    <property type="entry name" value="ALLANTOINASE"/>
    <property type="match status" value="1"/>
</dbReference>
<gene>
    <name evidence="9" type="ORF">FB550_10365</name>
</gene>
<dbReference type="SUPFAM" id="SSF51338">
    <property type="entry name" value="Composite domain of metallo-dependent hydrolases"/>
    <property type="match status" value="1"/>
</dbReference>
<dbReference type="AlphaFoldDB" id="A0A561DNF1"/>
<evidence type="ECO:0000259" key="8">
    <source>
        <dbReference type="Pfam" id="PF01979"/>
    </source>
</evidence>
<keyword evidence="6" id="KW-0378">Hydrolase</keyword>
<dbReference type="InterPro" id="IPR050138">
    <property type="entry name" value="DHOase/Allantoinase_Hydrolase"/>
</dbReference>
<sequence>MAKALTEVVKEDKKTTELLIKNGLVFTEEGFREVTIKIIDEEIVSLVESEAGPLIETAENIIDASGCLVVPGFIDAHVHFNDPGRTDWEGIETGSRAAAMGGTTTIFDMPLNCSPSTISLQNLTDKREYLTSLSHIDYALWGGMTGTNLNNRQELAQMSEGVIAWKSFMSESGIDDFQYLSPTELKQAMLAAKDHGKVLALHAEWEKDIARLIAFNKQHPWLNERSAYLASRPISAEEKAVSYALELAAKYGTALHFVHISSPKVVRLIEKAKKSGVNVTVETCPHYLIFDEEDFLREGALLKCAPPLRPRQEVEGLWECLADGMIDTIGSDHSPCLFSMKATDSIWDAWGGIQGVQFTWLAMVDEALKRGVPLKQIFPLGTSNVADRFGIEERKGRISPGLDADLVFFCLDETTVAEKESFGFRNAFSPYEGRVFSTKVKKTMLRGKVIYDDQKGVTNEKMGVCLN</sequence>
<protein>
    <submittedName>
        <fullName evidence="9">Allantoinase</fullName>
    </submittedName>
</protein>
<dbReference type="InterPro" id="IPR032466">
    <property type="entry name" value="Metal_Hydrolase"/>
</dbReference>
<proteinExistence type="inferred from homology"/>
<evidence type="ECO:0000256" key="6">
    <source>
        <dbReference type="ARBA" id="ARBA00022801"/>
    </source>
</evidence>
<evidence type="ECO:0000256" key="3">
    <source>
        <dbReference type="ARBA" id="ARBA00010286"/>
    </source>
</evidence>
<dbReference type="InterPro" id="IPR011059">
    <property type="entry name" value="Metal-dep_hydrolase_composite"/>
</dbReference>
<dbReference type="GO" id="GO:0005737">
    <property type="term" value="C:cytoplasm"/>
    <property type="evidence" value="ECO:0007669"/>
    <property type="project" value="TreeGrafter"/>
</dbReference>
<comment type="cofactor">
    <cofactor evidence="1">
        <name>Zn(2+)</name>
        <dbReference type="ChEBI" id="CHEBI:29105"/>
    </cofactor>
</comment>
<evidence type="ECO:0000313" key="9">
    <source>
        <dbReference type="EMBL" id="TWE04891.1"/>
    </source>
</evidence>